<evidence type="ECO:0000313" key="3">
    <source>
        <dbReference type="Proteomes" id="UP001560573"/>
    </source>
</evidence>
<name>A0ABV3Z9N3_9BACT</name>
<dbReference type="Gene3D" id="3.20.20.150">
    <property type="entry name" value="Divalent-metal-dependent TIM barrel enzymes"/>
    <property type="match status" value="1"/>
</dbReference>
<reference evidence="2 3" key="1">
    <citation type="submission" date="2023-07" db="EMBL/GenBank/DDBJ databases">
        <authorList>
            <person name="Lian W.-H."/>
        </authorList>
    </citation>
    <scope>NUCLEOTIDE SEQUENCE [LARGE SCALE GENOMIC DNA]</scope>
    <source>
        <strain evidence="2 3">SYSU DXS3180</strain>
    </source>
</reference>
<dbReference type="Proteomes" id="UP001560573">
    <property type="component" value="Unassembled WGS sequence"/>
</dbReference>
<sequence length="303" mass="34333">MHQSRRNFLKTSALFVAGSSMLSNELFAAKSKNELLGVQLYSVRDDMKKDPLATLKALADMGYKNVEHANYINRKFYGYSATEFKKVLSDLGLSMPSGHTVMARNHWDESKKDFTDAWKYTVEDAATVGQQIVISPWLDESLRKDINDFKRYMEVFNKSGELCKKSGMRFGYHNHDFEFSTQLGGEKLFDLILQNTDPKLVVQQLDIGNMYGAGGRALDIMKKYPGRFESMHVKDEIKSEKGEMGGYESTVLGKGVIPVKEIVDLGRKSGGTTQFIIEQESYQGMAPLDTVKEDFKIMKSWGY</sequence>
<organism evidence="2 3">
    <name type="scientific">Danxiaibacter flavus</name>
    <dbReference type="NCBI Taxonomy" id="3049108"/>
    <lineage>
        <taxon>Bacteria</taxon>
        <taxon>Pseudomonadati</taxon>
        <taxon>Bacteroidota</taxon>
        <taxon>Chitinophagia</taxon>
        <taxon>Chitinophagales</taxon>
        <taxon>Chitinophagaceae</taxon>
        <taxon>Danxiaibacter</taxon>
    </lineage>
</organism>
<evidence type="ECO:0000313" key="2">
    <source>
        <dbReference type="EMBL" id="MEX6686574.1"/>
    </source>
</evidence>
<gene>
    <name evidence="2" type="ORF">QTN47_03660</name>
</gene>
<dbReference type="InterPro" id="IPR050312">
    <property type="entry name" value="IolE/XylAMocC-like"/>
</dbReference>
<proteinExistence type="predicted"/>
<dbReference type="InterPro" id="IPR006311">
    <property type="entry name" value="TAT_signal"/>
</dbReference>
<comment type="caution">
    <text evidence="2">The sequence shown here is derived from an EMBL/GenBank/DDBJ whole genome shotgun (WGS) entry which is preliminary data.</text>
</comment>
<protein>
    <submittedName>
        <fullName evidence="2">TIM barrel protein</fullName>
    </submittedName>
</protein>
<keyword evidence="3" id="KW-1185">Reference proteome</keyword>
<dbReference type="PROSITE" id="PS51318">
    <property type="entry name" value="TAT"/>
    <property type="match status" value="1"/>
</dbReference>
<evidence type="ECO:0000259" key="1">
    <source>
        <dbReference type="Pfam" id="PF01261"/>
    </source>
</evidence>
<dbReference type="PANTHER" id="PTHR12110">
    <property type="entry name" value="HYDROXYPYRUVATE ISOMERASE"/>
    <property type="match status" value="1"/>
</dbReference>
<dbReference type="InterPro" id="IPR013022">
    <property type="entry name" value="Xyl_isomerase-like_TIM-brl"/>
</dbReference>
<dbReference type="SUPFAM" id="SSF51658">
    <property type="entry name" value="Xylose isomerase-like"/>
    <property type="match status" value="1"/>
</dbReference>
<dbReference type="InterPro" id="IPR036237">
    <property type="entry name" value="Xyl_isomerase-like_sf"/>
</dbReference>
<dbReference type="EMBL" id="JAULBC010000001">
    <property type="protein sequence ID" value="MEX6686574.1"/>
    <property type="molecule type" value="Genomic_DNA"/>
</dbReference>
<dbReference type="RefSeq" id="WP_369327971.1">
    <property type="nucleotide sequence ID" value="NZ_JAULBC010000001.1"/>
</dbReference>
<dbReference type="PANTHER" id="PTHR12110:SF41">
    <property type="entry name" value="INOSOSE DEHYDRATASE"/>
    <property type="match status" value="1"/>
</dbReference>
<dbReference type="Pfam" id="PF01261">
    <property type="entry name" value="AP_endonuc_2"/>
    <property type="match status" value="1"/>
</dbReference>
<accession>A0ABV3Z9N3</accession>
<feature type="domain" description="Xylose isomerase-like TIM barrel" evidence="1">
    <location>
        <begin position="55"/>
        <end position="300"/>
    </location>
</feature>